<keyword evidence="2" id="KW-1185">Reference proteome</keyword>
<dbReference type="Proteomes" id="UP000062833">
    <property type="component" value="Chromosome"/>
</dbReference>
<evidence type="ECO:0008006" key="3">
    <source>
        <dbReference type="Google" id="ProtNLM"/>
    </source>
</evidence>
<reference evidence="2" key="1">
    <citation type="submission" date="2015-09" db="EMBL/GenBank/DDBJ databases">
        <title>Complete genome of Arthrobacter alpinus strain R3.8.</title>
        <authorList>
            <person name="See-Too W.S."/>
            <person name="Chan K.G."/>
        </authorList>
    </citation>
    <scope>NUCLEOTIDE SEQUENCE [LARGE SCALE GENOMIC DNA]</scope>
    <source>
        <strain evidence="2">R3.8</strain>
    </source>
</reference>
<proteinExistence type="predicted"/>
<dbReference type="PATRIC" id="fig|656366.3.peg.3879"/>
<sequence>MNVVALVVSVLAFLAAAVSALFARQQVRVAQSASRAQSLLAVLDYLQRPDIRDSRRQILTVLVTIPASAWTEEQCATASNAAASYDLIGTLLRSGVVDRGPIIQSYGASIIRCHEVCGPMIEGFRGNMTDALARSYWDDFDWLADEARKEFGHAGL</sequence>
<protein>
    <recommendedName>
        <fullName evidence="3">DUF4760 domain-containing protein</fullName>
    </recommendedName>
</protein>
<dbReference type="OrthoDB" id="4949346at2"/>
<dbReference type="RefSeq" id="WP_062008989.1">
    <property type="nucleotide sequence ID" value="NZ_CP012677.1"/>
</dbReference>
<gene>
    <name evidence="1" type="ORF">AOC05_18005</name>
</gene>
<evidence type="ECO:0000313" key="2">
    <source>
        <dbReference type="Proteomes" id="UP000062833"/>
    </source>
</evidence>
<dbReference type="KEGG" id="aaq:AOC05_18005"/>
<accession>A0A0M5M0H2</accession>
<dbReference type="InterPro" id="IPR031876">
    <property type="entry name" value="DUF4760"/>
</dbReference>
<organism evidence="1 2">
    <name type="scientific">Arthrobacter alpinus</name>
    <dbReference type="NCBI Taxonomy" id="656366"/>
    <lineage>
        <taxon>Bacteria</taxon>
        <taxon>Bacillati</taxon>
        <taxon>Actinomycetota</taxon>
        <taxon>Actinomycetes</taxon>
        <taxon>Micrococcales</taxon>
        <taxon>Micrococcaceae</taxon>
        <taxon>Arthrobacter</taxon>
    </lineage>
</organism>
<evidence type="ECO:0000313" key="1">
    <source>
        <dbReference type="EMBL" id="ALE93782.1"/>
    </source>
</evidence>
<dbReference type="AlphaFoldDB" id="A0A0M5M0H2"/>
<dbReference type="Pfam" id="PF15956">
    <property type="entry name" value="DUF4760"/>
    <property type="match status" value="1"/>
</dbReference>
<name>A0A0M5M0H2_9MICC</name>
<dbReference type="EMBL" id="CP012677">
    <property type="protein sequence ID" value="ALE93782.1"/>
    <property type="molecule type" value="Genomic_DNA"/>
</dbReference>